<accession>A0A8J7A7R3</accession>
<evidence type="ECO:0000313" key="1">
    <source>
        <dbReference type="EMBL" id="MBE9027829.1"/>
    </source>
</evidence>
<dbReference type="EMBL" id="JADEXS010001084">
    <property type="protein sequence ID" value="MBE9027829.1"/>
    <property type="molecule type" value="Genomic_DNA"/>
</dbReference>
<keyword evidence="2" id="KW-1185">Reference proteome</keyword>
<reference evidence="1" key="1">
    <citation type="submission" date="2020-10" db="EMBL/GenBank/DDBJ databases">
        <authorList>
            <person name="Castelo-Branco R."/>
            <person name="Eusebio N."/>
            <person name="Adriana R."/>
            <person name="Vieira A."/>
            <person name="Brugerolle De Fraissinette N."/>
            <person name="Rezende De Castro R."/>
            <person name="Schneider M.P."/>
            <person name="Vasconcelos V."/>
            <person name="Leao P.N."/>
        </authorList>
    </citation>
    <scope>NUCLEOTIDE SEQUENCE</scope>
    <source>
        <strain evidence="1">LEGE 12446</strain>
    </source>
</reference>
<proteinExistence type="predicted"/>
<dbReference type="RefSeq" id="WP_193925687.1">
    <property type="nucleotide sequence ID" value="NZ_JADEXS020000001.1"/>
</dbReference>
<sequence length="245" mass="28677">MGNVTTSQELTSWTTPEIKNHILELVKDRNLETLKAKVEFYKNELAPYFGELSQRNPFPKVAEQVAIVIGGWVPIWSTIPFQDILPGRIHEQSYQIFHNDGYYANIARYALGHQSGFWRKFASKLPAYDLMILQQYSVENEQWNIKNVGIFQALGNREIPLTIEDADKWFTKNVESKFKEASSKIDLQQEVQLEDMDRNTVKKFQKVYLATSFLEHLYIDNDFRLIKSQRETTQRSSYTIAVRRD</sequence>
<name>A0A8J7A7R3_DESMC</name>
<comment type="caution">
    <text evidence="1">The sequence shown here is derived from an EMBL/GenBank/DDBJ whole genome shotgun (WGS) entry which is preliminary data.</text>
</comment>
<dbReference type="Proteomes" id="UP000622533">
    <property type="component" value="Unassembled WGS sequence"/>
</dbReference>
<dbReference type="AlphaFoldDB" id="A0A8J7A7R3"/>
<gene>
    <name evidence="1" type="ORF">IQ276_37045</name>
</gene>
<evidence type="ECO:0000313" key="2">
    <source>
        <dbReference type="Proteomes" id="UP000622533"/>
    </source>
</evidence>
<protein>
    <submittedName>
        <fullName evidence="1">Uncharacterized protein</fullName>
    </submittedName>
</protein>
<organism evidence="1 2">
    <name type="scientific">Desmonostoc muscorum LEGE 12446</name>
    <dbReference type="NCBI Taxonomy" id="1828758"/>
    <lineage>
        <taxon>Bacteria</taxon>
        <taxon>Bacillati</taxon>
        <taxon>Cyanobacteriota</taxon>
        <taxon>Cyanophyceae</taxon>
        <taxon>Nostocales</taxon>
        <taxon>Nostocaceae</taxon>
        <taxon>Desmonostoc</taxon>
    </lineage>
</organism>